<sequence length="77" mass="8465">MILNRDHMTMTTPELSPPTNFSTTPTGERLATAYGLECSGPAYTSDLQWNRVSRFQPSGATLAPIPIRSKRTSPRPS</sequence>
<evidence type="ECO:0000313" key="2">
    <source>
        <dbReference type="EMBL" id="GBN55625.1"/>
    </source>
</evidence>
<reference evidence="2 3" key="1">
    <citation type="journal article" date="2019" name="Sci. Rep.">
        <title>Orb-weaving spider Araneus ventricosus genome elucidates the spidroin gene catalogue.</title>
        <authorList>
            <person name="Kono N."/>
            <person name="Nakamura H."/>
            <person name="Ohtoshi R."/>
            <person name="Moran D.A.P."/>
            <person name="Shinohara A."/>
            <person name="Yoshida Y."/>
            <person name="Fujiwara M."/>
            <person name="Mori M."/>
            <person name="Tomita M."/>
            <person name="Arakawa K."/>
        </authorList>
    </citation>
    <scope>NUCLEOTIDE SEQUENCE [LARGE SCALE GENOMIC DNA]</scope>
</reference>
<organism evidence="2 3">
    <name type="scientific">Araneus ventricosus</name>
    <name type="common">Orbweaver spider</name>
    <name type="synonym">Epeira ventricosa</name>
    <dbReference type="NCBI Taxonomy" id="182803"/>
    <lineage>
        <taxon>Eukaryota</taxon>
        <taxon>Metazoa</taxon>
        <taxon>Ecdysozoa</taxon>
        <taxon>Arthropoda</taxon>
        <taxon>Chelicerata</taxon>
        <taxon>Arachnida</taxon>
        <taxon>Araneae</taxon>
        <taxon>Araneomorphae</taxon>
        <taxon>Entelegynae</taxon>
        <taxon>Araneoidea</taxon>
        <taxon>Araneidae</taxon>
        <taxon>Araneus</taxon>
    </lineage>
</organism>
<dbReference type="AlphaFoldDB" id="A0A4Y2PUQ6"/>
<feature type="compositionally biased region" description="Polar residues" evidence="1">
    <location>
        <begin position="9"/>
        <end position="26"/>
    </location>
</feature>
<dbReference type="EMBL" id="BGPR01012336">
    <property type="protein sequence ID" value="GBN55625.1"/>
    <property type="molecule type" value="Genomic_DNA"/>
</dbReference>
<comment type="caution">
    <text evidence="2">The sequence shown here is derived from an EMBL/GenBank/DDBJ whole genome shotgun (WGS) entry which is preliminary data.</text>
</comment>
<dbReference type="Proteomes" id="UP000499080">
    <property type="component" value="Unassembled WGS sequence"/>
</dbReference>
<keyword evidence="3" id="KW-1185">Reference proteome</keyword>
<evidence type="ECO:0000256" key="1">
    <source>
        <dbReference type="SAM" id="MobiDB-lite"/>
    </source>
</evidence>
<gene>
    <name evidence="2" type="ORF">AVEN_350_1</name>
</gene>
<accession>A0A4Y2PUQ6</accession>
<feature type="region of interest" description="Disordered" evidence="1">
    <location>
        <begin position="1"/>
        <end position="26"/>
    </location>
</feature>
<evidence type="ECO:0000313" key="3">
    <source>
        <dbReference type="Proteomes" id="UP000499080"/>
    </source>
</evidence>
<name>A0A4Y2PUQ6_ARAVE</name>
<protein>
    <submittedName>
        <fullName evidence="2">Uncharacterized protein</fullName>
    </submittedName>
</protein>
<proteinExistence type="predicted"/>